<dbReference type="PANTHER" id="PTHR46102">
    <property type="entry name" value="AXIN"/>
    <property type="match status" value="1"/>
</dbReference>
<feature type="region of interest" description="Disordered" evidence="5">
    <location>
        <begin position="149"/>
        <end position="170"/>
    </location>
</feature>
<proteinExistence type="predicted"/>
<reference evidence="8" key="1">
    <citation type="submission" date="2023-06" db="EMBL/GenBank/DDBJ databases">
        <authorList>
            <person name="Delattre M."/>
        </authorList>
    </citation>
    <scope>NUCLEOTIDE SEQUENCE</scope>
    <source>
        <strain evidence="8">AF72</strain>
    </source>
</reference>
<feature type="non-terminal residue" evidence="8">
    <location>
        <position position="476"/>
    </location>
</feature>
<dbReference type="PROSITE" id="PS50841">
    <property type="entry name" value="DIX"/>
    <property type="match status" value="1"/>
</dbReference>
<dbReference type="PANTHER" id="PTHR46102:SF2">
    <property type="entry name" value="AXIN"/>
    <property type="match status" value="1"/>
</dbReference>
<dbReference type="GO" id="GO:0090090">
    <property type="term" value="P:negative regulation of canonical Wnt signaling pathway"/>
    <property type="evidence" value="ECO:0007669"/>
    <property type="project" value="InterPro"/>
</dbReference>
<feature type="region of interest" description="Disordered" evidence="5">
    <location>
        <begin position="245"/>
        <end position="333"/>
    </location>
</feature>
<organism evidence="8 9">
    <name type="scientific">Mesorhabditis spiculigera</name>
    <dbReference type="NCBI Taxonomy" id="96644"/>
    <lineage>
        <taxon>Eukaryota</taxon>
        <taxon>Metazoa</taxon>
        <taxon>Ecdysozoa</taxon>
        <taxon>Nematoda</taxon>
        <taxon>Chromadorea</taxon>
        <taxon>Rhabditida</taxon>
        <taxon>Rhabditina</taxon>
        <taxon>Rhabditomorpha</taxon>
        <taxon>Rhabditoidea</taxon>
        <taxon>Rhabditidae</taxon>
        <taxon>Mesorhabditinae</taxon>
        <taxon>Mesorhabditis</taxon>
    </lineage>
</organism>
<evidence type="ECO:0000256" key="2">
    <source>
        <dbReference type="ARBA" id="ARBA00022490"/>
    </source>
</evidence>
<accession>A0AA36CS88</accession>
<dbReference type="EMBL" id="CATQJA010002629">
    <property type="protein sequence ID" value="CAJ0574369.1"/>
    <property type="molecule type" value="Genomic_DNA"/>
</dbReference>
<comment type="subcellular location">
    <subcellularLocation>
        <location evidence="1">Cytoplasm</location>
    </subcellularLocation>
</comment>
<evidence type="ECO:0000256" key="3">
    <source>
        <dbReference type="ARBA" id="ARBA00022687"/>
    </source>
</evidence>
<dbReference type="GO" id="GO:0030877">
    <property type="term" value="C:beta-catenin destruction complex"/>
    <property type="evidence" value="ECO:0007669"/>
    <property type="project" value="TreeGrafter"/>
</dbReference>
<dbReference type="GO" id="GO:0048468">
    <property type="term" value="P:cell development"/>
    <property type="evidence" value="ECO:0007669"/>
    <property type="project" value="TreeGrafter"/>
</dbReference>
<evidence type="ECO:0000259" key="6">
    <source>
        <dbReference type="PROSITE" id="PS50132"/>
    </source>
</evidence>
<evidence type="ECO:0000313" key="8">
    <source>
        <dbReference type="EMBL" id="CAJ0574369.1"/>
    </source>
</evidence>
<dbReference type="SUPFAM" id="SSF48097">
    <property type="entry name" value="Regulator of G-protein signaling, RGS"/>
    <property type="match status" value="1"/>
</dbReference>
<evidence type="ECO:0000256" key="1">
    <source>
        <dbReference type="ARBA" id="ARBA00004496"/>
    </source>
</evidence>
<dbReference type="InterPro" id="IPR038207">
    <property type="entry name" value="DIX_dom_sf"/>
</dbReference>
<keyword evidence="2" id="KW-0963">Cytoplasm</keyword>
<dbReference type="Gene3D" id="2.40.240.130">
    <property type="match status" value="1"/>
</dbReference>
<dbReference type="InterPro" id="IPR029071">
    <property type="entry name" value="Ubiquitin-like_domsf"/>
</dbReference>
<dbReference type="InterPro" id="IPR036305">
    <property type="entry name" value="RGS_sf"/>
</dbReference>
<dbReference type="InterPro" id="IPR001158">
    <property type="entry name" value="DIX"/>
</dbReference>
<feature type="compositionally biased region" description="Basic and acidic residues" evidence="5">
    <location>
        <begin position="259"/>
        <end position="272"/>
    </location>
</feature>
<dbReference type="GO" id="GO:0008013">
    <property type="term" value="F:beta-catenin binding"/>
    <property type="evidence" value="ECO:0007669"/>
    <property type="project" value="TreeGrafter"/>
</dbReference>
<feature type="domain" description="DIX" evidence="7">
    <location>
        <begin position="386"/>
        <end position="471"/>
    </location>
</feature>
<evidence type="ECO:0000259" key="7">
    <source>
        <dbReference type="PROSITE" id="PS50841"/>
    </source>
</evidence>
<gene>
    <name evidence="8" type="ORF">MSPICULIGERA_LOCUS12704</name>
</gene>
<evidence type="ECO:0000256" key="5">
    <source>
        <dbReference type="SAM" id="MobiDB-lite"/>
    </source>
</evidence>
<dbReference type="Gene3D" id="1.10.167.10">
    <property type="entry name" value="Regulator of G-protein Signalling 4, domain 2"/>
    <property type="match status" value="1"/>
</dbReference>
<dbReference type="GO" id="GO:0019901">
    <property type="term" value="F:protein kinase binding"/>
    <property type="evidence" value="ECO:0007669"/>
    <property type="project" value="TreeGrafter"/>
</dbReference>
<evidence type="ECO:0008006" key="10">
    <source>
        <dbReference type="Google" id="ProtNLM"/>
    </source>
</evidence>
<dbReference type="GO" id="GO:0005886">
    <property type="term" value="C:plasma membrane"/>
    <property type="evidence" value="ECO:0007669"/>
    <property type="project" value="TreeGrafter"/>
</dbReference>
<dbReference type="GO" id="GO:0032436">
    <property type="term" value="P:positive regulation of proteasomal ubiquitin-dependent protein catabolic process"/>
    <property type="evidence" value="ECO:0007669"/>
    <property type="project" value="TreeGrafter"/>
</dbReference>
<dbReference type="SMART" id="SM00315">
    <property type="entry name" value="RGS"/>
    <property type="match status" value="1"/>
</dbReference>
<dbReference type="Pfam" id="PF00615">
    <property type="entry name" value="RGS"/>
    <property type="match status" value="1"/>
</dbReference>
<keyword evidence="3 4" id="KW-0879">Wnt signaling pathway</keyword>
<evidence type="ECO:0000313" key="9">
    <source>
        <dbReference type="Proteomes" id="UP001177023"/>
    </source>
</evidence>
<dbReference type="PROSITE" id="PS50132">
    <property type="entry name" value="RGS"/>
    <property type="match status" value="1"/>
</dbReference>
<name>A0AA36CS88_9BILA</name>
<comment type="caution">
    <text evidence="8">The sequence shown here is derived from an EMBL/GenBank/DDBJ whole genome shotgun (WGS) entry which is preliminary data.</text>
</comment>
<dbReference type="SUPFAM" id="SSF54236">
    <property type="entry name" value="Ubiquitin-like"/>
    <property type="match status" value="1"/>
</dbReference>
<dbReference type="GO" id="GO:0060090">
    <property type="term" value="F:molecular adaptor activity"/>
    <property type="evidence" value="ECO:0007669"/>
    <property type="project" value="TreeGrafter"/>
</dbReference>
<dbReference type="GO" id="GO:0016055">
    <property type="term" value="P:Wnt signaling pathway"/>
    <property type="evidence" value="ECO:0007669"/>
    <property type="project" value="UniProtKB-KW"/>
</dbReference>
<dbReference type="AlphaFoldDB" id="A0AA36CS88"/>
<dbReference type="GO" id="GO:0005737">
    <property type="term" value="C:cytoplasm"/>
    <property type="evidence" value="ECO:0007669"/>
    <property type="project" value="UniProtKB-SubCell"/>
</dbReference>
<feature type="domain" description="RGS" evidence="6">
    <location>
        <begin position="11"/>
        <end position="125"/>
    </location>
</feature>
<dbReference type="GO" id="GO:0005634">
    <property type="term" value="C:nucleus"/>
    <property type="evidence" value="ECO:0007669"/>
    <property type="project" value="TreeGrafter"/>
</dbReference>
<dbReference type="GO" id="GO:0031625">
    <property type="term" value="F:ubiquitin protein ligase binding"/>
    <property type="evidence" value="ECO:0007669"/>
    <property type="project" value="TreeGrafter"/>
</dbReference>
<dbReference type="InterPro" id="IPR043581">
    <property type="entry name" value="Axin-like"/>
</dbReference>
<dbReference type="InterPro" id="IPR044926">
    <property type="entry name" value="RGS_subdomain_2"/>
</dbReference>
<keyword evidence="9" id="KW-1185">Reference proteome</keyword>
<sequence length="476" mass="53342">MSGARALFQRDVTALLEHPDGVQAFRAWLSLDPARPVDALDLYLAIRGLSLLRERHDPHTLRTACHIHRKYISLRTGTCNFLSNDVRTEMSTRIHALPIHSPTVPPPQPPADLFQRVQEPLVRHLAHLHAQFAATKGFHDFVHAISASNTEEPSLDSDEPGSSKGSSPRELPIDVEEIGLSEDPPALPVHRHFTFNTTKRKRTKLSVPVEPTPFRHDRADGRLHFAAILSEKLGALRITVDRIDSVSGSPTEPTTSDEEVSRYADRMNEKRRSSSCSPPSRPTNAAFPDLLRSNGFAPPPIQTTLPNRGRFDLTTPRRSQPRKHELPPSDSSGFCSAESAFCDRSIDRKAQEFPLSPFNRRDRSRDARRFTFGTIPRPQKIARETPLLTVTLREATNHAIPLVARVPASPTLTFKEFRKLFGVRKEGRSRLFFKAPCDDCSAPFQWNLLYDDGEAVPIFGGQVFAESRQCPSDDSE</sequence>
<protein>
    <recommendedName>
        <fullName evidence="10">Axin</fullName>
    </recommendedName>
</protein>
<dbReference type="InterPro" id="IPR016137">
    <property type="entry name" value="RGS"/>
</dbReference>
<dbReference type="Proteomes" id="UP001177023">
    <property type="component" value="Unassembled WGS sequence"/>
</dbReference>
<evidence type="ECO:0000256" key="4">
    <source>
        <dbReference type="PROSITE-ProRule" id="PRU00069"/>
    </source>
</evidence>